<name>A0A402D2B9_9BACT</name>
<dbReference type="Pfam" id="PF00557">
    <property type="entry name" value="Peptidase_M24"/>
    <property type="match status" value="1"/>
</dbReference>
<dbReference type="InterPro" id="IPR036005">
    <property type="entry name" value="Creatinase/aminopeptidase-like"/>
</dbReference>
<dbReference type="SUPFAM" id="SSF55920">
    <property type="entry name" value="Creatinase/aminopeptidase"/>
    <property type="match status" value="1"/>
</dbReference>
<proteinExistence type="predicted"/>
<evidence type="ECO:0000313" key="2">
    <source>
        <dbReference type="Proteomes" id="UP000287394"/>
    </source>
</evidence>
<dbReference type="Gene3D" id="3.90.230.10">
    <property type="entry name" value="Creatinase/methionine aminopeptidase superfamily"/>
    <property type="match status" value="1"/>
</dbReference>
<dbReference type="PANTHER" id="PTHR46112:SF3">
    <property type="entry name" value="AMINOPEPTIDASE YPDF"/>
    <property type="match status" value="1"/>
</dbReference>
<dbReference type="InterPro" id="IPR050659">
    <property type="entry name" value="Peptidase_M24B"/>
</dbReference>
<dbReference type="Gene3D" id="3.40.350.10">
    <property type="entry name" value="Creatinase/prolidase N-terminal domain"/>
    <property type="match status" value="1"/>
</dbReference>
<organism evidence="1 2">
    <name type="scientific">Capsulimonas corticalis</name>
    <dbReference type="NCBI Taxonomy" id="2219043"/>
    <lineage>
        <taxon>Bacteria</taxon>
        <taxon>Bacillati</taxon>
        <taxon>Armatimonadota</taxon>
        <taxon>Armatimonadia</taxon>
        <taxon>Capsulimonadales</taxon>
        <taxon>Capsulimonadaceae</taxon>
        <taxon>Capsulimonas</taxon>
    </lineage>
</organism>
<dbReference type="GO" id="GO:0008235">
    <property type="term" value="F:metalloexopeptidase activity"/>
    <property type="evidence" value="ECO:0007669"/>
    <property type="project" value="UniProtKB-ARBA"/>
</dbReference>
<dbReference type="KEGG" id="ccot:CCAX7_22280"/>
<dbReference type="InterPro" id="IPR001714">
    <property type="entry name" value="Pept_M24_MAP"/>
</dbReference>
<dbReference type="InterPro" id="IPR029149">
    <property type="entry name" value="Creatin/AminoP/Spt16_N"/>
</dbReference>
<evidence type="ECO:0000313" key="1">
    <source>
        <dbReference type="EMBL" id="BDI30177.1"/>
    </source>
</evidence>
<dbReference type="SUPFAM" id="SSF53092">
    <property type="entry name" value="Creatinase/prolidase N-terminal domain"/>
    <property type="match status" value="1"/>
</dbReference>
<dbReference type="Proteomes" id="UP000287394">
    <property type="component" value="Chromosome"/>
</dbReference>
<reference evidence="1 2" key="1">
    <citation type="journal article" date="2019" name="Int. J. Syst. Evol. Microbiol.">
        <title>Capsulimonas corticalis gen. nov., sp. nov., an aerobic capsulated bacterium, of a novel bacterial order, Capsulimonadales ord. nov., of the class Armatimonadia of the phylum Armatimonadetes.</title>
        <authorList>
            <person name="Li J."/>
            <person name="Kudo C."/>
            <person name="Tonouchi A."/>
        </authorList>
    </citation>
    <scope>NUCLEOTIDE SEQUENCE [LARGE SCALE GENOMIC DNA]</scope>
    <source>
        <strain evidence="1 2">AX-7</strain>
    </source>
</reference>
<gene>
    <name evidence="1" type="ORF">CCAX7_22280</name>
</gene>
<dbReference type="PRINTS" id="PR00599">
    <property type="entry name" value="MAPEPTIDASE"/>
</dbReference>
<accession>A0A402D2B9</accession>
<dbReference type="OrthoDB" id="9806388at2"/>
<dbReference type="EMBL" id="AP025739">
    <property type="protein sequence ID" value="BDI30177.1"/>
    <property type="molecule type" value="Genomic_DNA"/>
</dbReference>
<dbReference type="Pfam" id="PF01321">
    <property type="entry name" value="Creatinase_N"/>
    <property type="match status" value="1"/>
</dbReference>
<dbReference type="CDD" id="cd01092">
    <property type="entry name" value="APP-like"/>
    <property type="match status" value="1"/>
</dbReference>
<dbReference type="GO" id="GO:0004177">
    <property type="term" value="F:aminopeptidase activity"/>
    <property type="evidence" value="ECO:0007669"/>
    <property type="project" value="UniProtKB-ARBA"/>
</dbReference>
<sequence length="373" mass="40105">MSVMTQDALADRLDSLRMAIAARELDALLLIDMTNIGYLTGFTGSAAYVLVSQDEAIVITDGRYAIRVREEAPKFTPVIAAGSGGYPGALQEALTSRPLLRKVGFEADHMTVAQWERFGKDLPEGVALIAASGLVEELRLTKDAGEIAKTRRAIEVAQTAFLSVKHLLRPGVSEREYAAELDFAMRKGGAQQTAFETIVASGPQSAHPHHSPNARVFEIGDFITIDWGAEVDSYCSDITRTVFIGSDADATPKHHEVYETVLEAQRLAIAAIAPGKNGQEIDAVAREHIASRGYGEAFAHSLGHSLGRKVHDGPGFSTRGADFILRPGMIMTVEPGIYLEGWGGLRIEEDVLVTEDGCETLTSLPNGFEALGG</sequence>
<dbReference type="FunCoup" id="A0A402D2B9">
    <property type="interactions" value="450"/>
</dbReference>
<dbReference type="InterPro" id="IPR000587">
    <property type="entry name" value="Creatinase_N"/>
</dbReference>
<dbReference type="PANTHER" id="PTHR46112">
    <property type="entry name" value="AMINOPEPTIDASE"/>
    <property type="match status" value="1"/>
</dbReference>
<keyword evidence="2" id="KW-1185">Reference proteome</keyword>
<dbReference type="InterPro" id="IPR000994">
    <property type="entry name" value="Pept_M24"/>
</dbReference>
<dbReference type="AlphaFoldDB" id="A0A402D2B9"/>
<protein>
    <submittedName>
        <fullName evidence="1">Peptidase M24</fullName>
    </submittedName>
</protein>